<evidence type="ECO:0000259" key="8">
    <source>
        <dbReference type="Pfam" id="PF05199"/>
    </source>
</evidence>
<evidence type="ECO:0000256" key="4">
    <source>
        <dbReference type="PIRSR" id="PIRSR000137-2"/>
    </source>
</evidence>
<dbReference type="InterPro" id="IPR000172">
    <property type="entry name" value="GMC_OxRdtase_N"/>
</dbReference>
<dbReference type="Proteomes" id="UP000070700">
    <property type="component" value="Unassembled WGS sequence"/>
</dbReference>
<dbReference type="PANTHER" id="PTHR11552">
    <property type="entry name" value="GLUCOSE-METHANOL-CHOLINE GMC OXIDOREDUCTASE"/>
    <property type="match status" value="1"/>
</dbReference>
<keyword evidence="3" id="KW-0560">Oxidoreductase</keyword>
<dbReference type="InParanoid" id="A0A194WYM7"/>
<feature type="binding site" evidence="4">
    <location>
        <position position="290"/>
    </location>
    <ligand>
        <name>FAD</name>
        <dbReference type="ChEBI" id="CHEBI:57692"/>
    </ligand>
</feature>
<evidence type="ECO:0000313" key="10">
    <source>
        <dbReference type="Proteomes" id="UP000070700"/>
    </source>
</evidence>
<feature type="domain" description="Glucose-methanol-choline oxidoreductase C-terminal" evidence="8">
    <location>
        <begin position="489"/>
        <end position="632"/>
    </location>
</feature>
<sequence length="643" mass="69514">MKISNFIVRSASILAVALPFVSATPVTARDQLEYEYIVVGSGAGGGPLACRLAMAGHNTLLIEAGNDQNGNINISVPGYQAVVTNDPKLRWDMFVNHYQDQERAMQDPKYTWEVAPYQYHVGSDPPPPAGAKPLGILYPRAGTLGGCVTHNALILITPHASDWDNIASITGDESWAAVNMNQYLDKVYEWLPVEPTDPTILLSDLQLTQHLAGGAAVMGVGPDPLAAVTGLTNTLLNDPNSRLNPARDSTEGFFQIPLIMESGTRTAVRDFIADTVQKGYPLTIRQNCHVTKINFDNSTTPQATGVNFLDGNSLYRASPLSGGTSTPGSATATKEVIISGGAFSTIQLLKLSGIGPASELQQFNISVVSNLPGVGQNMQDRYEIPVNVKHNNSFPILNGCTFDSKPDDACLTRWQDNPYILAQRGAYATNGLAATMGVRSNYASTTDLDLYIFAGPVDFTGYFPDWNDAAVADHQHFSWYTLKAHTRNQAGTVELRSADPLDTPVINFNYFDTGTTAGGADELDLLAMVQAVNMSREALRRYYDYDVLGGTAFVEVEPGEEVQSTEEVGEYIKQRAWGHHASCTAAIGADDDPNAVLDSQFRVRGVQNLRVVDASVFPRIPGIFIQAPIFMISEKAADVILNG</sequence>
<dbReference type="EMBL" id="KQ947423">
    <property type="protein sequence ID" value="KUJ12794.1"/>
    <property type="molecule type" value="Genomic_DNA"/>
</dbReference>
<gene>
    <name evidence="9" type="ORF">LY89DRAFT_699434</name>
</gene>
<feature type="domain" description="Glucose-methanol-choline oxidoreductase N-terminal" evidence="6">
    <location>
        <begin position="137"/>
        <end position="382"/>
    </location>
</feature>
<comment type="cofactor">
    <cofactor evidence="4">
        <name>FAD</name>
        <dbReference type="ChEBI" id="CHEBI:57692"/>
    </cofactor>
</comment>
<name>A0A194WYM7_MOLSC</name>
<dbReference type="GO" id="GO:0016614">
    <property type="term" value="F:oxidoreductase activity, acting on CH-OH group of donors"/>
    <property type="evidence" value="ECO:0007669"/>
    <property type="project" value="InterPro"/>
</dbReference>
<dbReference type="Gene3D" id="3.50.50.60">
    <property type="entry name" value="FAD/NAD(P)-binding domain"/>
    <property type="match status" value="1"/>
</dbReference>
<evidence type="ECO:0000256" key="5">
    <source>
        <dbReference type="SAM" id="SignalP"/>
    </source>
</evidence>
<dbReference type="InterPro" id="IPR003953">
    <property type="entry name" value="FAD-dep_OxRdtase_2_FAD-bd"/>
</dbReference>
<proteinExistence type="inferred from homology"/>
<dbReference type="GeneID" id="28826781"/>
<dbReference type="STRING" id="149040.A0A194WYM7"/>
<feature type="chain" id="PRO_5008267614" evidence="5">
    <location>
        <begin position="24"/>
        <end position="643"/>
    </location>
</feature>
<dbReference type="GO" id="GO:0050660">
    <property type="term" value="F:flavin adenine dinucleotide binding"/>
    <property type="evidence" value="ECO:0007669"/>
    <property type="project" value="InterPro"/>
</dbReference>
<dbReference type="Pfam" id="PF05199">
    <property type="entry name" value="GMC_oxred_C"/>
    <property type="match status" value="1"/>
</dbReference>
<dbReference type="InterPro" id="IPR007867">
    <property type="entry name" value="GMC_OxRtase_C"/>
</dbReference>
<keyword evidence="4" id="KW-0274">FAD</keyword>
<evidence type="ECO:0000256" key="1">
    <source>
        <dbReference type="ARBA" id="ARBA00010790"/>
    </source>
</evidence>
<evidence type="ECO:0000256" key="3">
    <source>
        <dbReference type="ARBA" id="ARBA00023002"/>
    </source>
</evidence>
<dbReference type="InterPro" id="IPR036188">
    <property type="entry name" value="FAD/NAD-bd_sf"/>
</dbReference>
<keyword evidence="5" id="KW-0732">Signal</keyword>
<dbReference type="Pfam" id="PF00732">
    <property type="entry name" value="GMC_oxred_N"/>
    <property type="match status" value="1"/>
</dbReference>
<dbReference type="SUPFAM" id="SSF54373">
    <property type="entry name" value="FAD-linked reductases, C-terminal domain"/>
    <property type="match status" value="1"/>
</dbReference>
<dbReference type="Gene3D" id="3.30.560.10">
    <property type="entry name" value="Glucose Oxidase, domain 3"/>
    <property type="match status" value="1"/>
</dbReference>
<evidence type="ECO:0000313" key="9">
    <source>
        <dbReference type="EMBL" id="KUJ12794.1"/>
    </source>
</evidence>
<keyword evidence="2" id="KW-0285">Flavoprotein</keyword>
<dbReference type="AlphaFoldDB" id="A0A194WYM7"/>
<accession>A0A194WYM7</accession>
<keyword evidence="10" id="KW-1185">Reference proteome</keyword>
<evidence type="ECO:0000259" key="6">
    <source>
        <dbReference type="Pfam" id="PF00732"/>
    </source>
</evidence>
<dbReference type="PIRSF" id="PIRSF000137">
    <property type="entry name" value="Alcohol_oxidase"/>
    <property type="match status" value="1"/>
</dbReference>
<comment type="similarity">
    <text evidence="1">Belongs to the GMC oxidoreductase family.</text>
</comment>
<dbReference type="KEGG" id="psco:LY89DRAFT_699434"/>
<dbReference type="InterPro" id="IPR012132">
    <property type="entry name" value="GMC_OxRdtase"/>
</dbReference>
<feature type="signal peptide" evidence="5">
    <location>
        <begin position="1"/>
        <end position="23"/>
    </location>
</feature>
<protein>
    <submittedName>
        <fullName evidence="9">Alcohol oxidase</fullName>
    </submittedName>
</protein>
<dbReference type="PANTHER" id="PTHR11552:SF100">
    <property type="entry name" value="DEHYDROGENASE, PUTATIVE (AFU_ORTHOLOGUE AFUA_5G00630)-RELATED"/>
    <property type="match status" value="1"/>
</dbReference>
<evidence type="ECO:0000259" key="7">
    <source>
        <dbReference type="Pfam" id="PF00890"/>
    </source>
</evidence>
<reference evidence="9 10" key="1">
    <citation type="submission" date="2015-10" db="EMBL/GenBank/DDBJ databases">
        <title>Full genome of DAOMC 229536 Phialocephala scopiformis, a fungal endophyte of spruce producing the potent anti-insectan compound rugulosin.</title>
        <authorList>
            <consortium name="DOE Joint Genome Institute"/>
            <person name="Walker A.K."/>
            <person name="Frasz S.L."/>
            <person name="Seifert K.A."/>
            <person name="Miller J.D."/>
            <person name="Mondo S.J."/>
            <person name="Labutti K."/>
            <person name="Lipzen A."/>
            <person name="Dockter R."/>
            <person name="Kennedy M."/>
            <person name="Grigoriev I.V."/>
            <person name="Spatafora J.W."/>
        </authorList>
    </citation>
    <scope>NUCLEOTIDE SEQUENCE [LARGE SCALE GENOMIC DNA]</scope>
    <source>
        <strain evidence="9 10">CBS 120377</strain>
    </source>
</reference>
<feature type="domain" description="FAD-dependent oxidoreductase 2 FAD-binding" evidence="7">
    <location>
        <begin position="37"/>
        <end position="101"/>
    </location>
</feature>
<evidence type="ECO:0000256" key="2">
    <source>
        <dbReference type="ARBA" id="ARBA00022630"/>
    </source>
</evidence>
<organism evidence="9 10">
    <name type="scientific">Mollisia scopiformis</name>
    <name type="common">Conifer needle endophyte fungus</name>
    <name type="synonym">Phialocephala scopiformis</name>
    <dbReference type="NCBI Taxonomy" id="149040"/>
    <lineage>
        <taxon>Eukaryota</taxon>
        <taxon>Fungi</taxon>
        <taxon>Dikarya</taxon>
        <taxon>Ascomycota</taxon>
        <taxon>Pezizomycotina</taxon>
        <taxon>Leotiomycetes</taxon>
        <taxon>Helotiales</taxon>
        <taxon>Mollisiaceae</taxon>
        <taxon>Mollisia</taxon>
    </lineage>
</organism>
<dbReference type="SUPFAM" id="SSF51905">
    <property type="entry name" value="FAD/NAD(P)-binding domain"/>
    <property type="match status" value="1"/>
</dbReference>
<dbReference type="OrthoDB" id="269227at2759"/>
<dbReference type="RefSeq" id="XP_018067149.1">
    <property type="nucleotide sequence ID" value="XM_018217055.1"/>
</dbReference>
<dbReference type="Pfam" id="PF00890">
    <property type="entry name" value="FAD_binding_2"/>
    <property type="match status" value="1"/>
</dbReference>